<feature type="compositionally biased region" description="Low complexity" evidence="1">
    <location>
        <begin position="87"/>
        <end position="118"/>
    </location>
</feature>
<keyword evidence="3" id="KW-1185">Reference proteome</keyword>
<gene>
    <name evidence="2" type="ORF">ElyMa_004514400</name>
</gene>
<feature type="region of interest" description="Disordered" evidence="1">
    <location>
        <begin position="1"/>
        <end position="60"/>
    </location>
</feature>
<evidence type="ECO:0000256" key="1">
    <source>
        <dbReference type="SAM" id="MobiDB-lite"/>
    </source>
</evidence>
<proteinExistence type="predicted"/>
<accession>A0AAV4HLY9</accession>
<feature type="compositionally biased region" description="Polar residues" evidence="1">
    <location>
        <begin position="17"/>
        <end position="27"/>
    </location>
</feature>
<feature type="compositionally biased region" description="Pro residues" evidence="1">
    <location>
        <begin position="163"/>
        <end position="175"/>
    </location>
</feature>
<reference evidence="2 3" key="1">
    <citation type="journal article" date="2021" name="Elife">
        <title>Chloroplast acquisition without the gene transfer in kleptoplastic sea slugs, Plakobranchus ocellatus.</title>
        <authorList>
            <person name="Maeda T."/>
            <person name="Takahashi S."/>
            <person name="Yoshida T."/>
            <person name="Shimamura S."/>
            <person name="Takaki Y."/>
            <person name="Nagai Y."/>
            <person name="Toyoda A."/>
            <person name="Suzuki Y."/>
            <person name="Arimoto A."/>
            <person name="Ishii H."/>
            <person name="Satoh N."/>
            <person name="Nishiyama T."/>
            <person name="Hasebe M."/>
            <person name="Maruyama T."/>
            <person name="Minagawa J."/>
            <person name="Obokata J."/>
            <person name="Shigenobu S."/>
        </authorList>
    </citation>
    <scope>NUCLEOTIDE SEQUENCE [LARGE SCALE GENOMIC DNA]</scope>
</reference>
<feature type="compositionally biased region" description="Low complexity" evidence="1">
    <location>
        <begin position="28"/>
        <end position="39"/>
    </location>
</feature>
<dbReference type="AlphaFoldDB" id="A0AAV4HLY9"/>
<feature type="compositionally biased region" description="Polar residues" evidence="1">
    <location>
        <begin position="120"/>
        <end position="136"/>
    </location>
</feature>
<feature type="compositionally biased region" description="Basic and acidic residues" evidence="1">
    <location>
        <begin position="1"/>
        <end position="11"/>
    </location>
</feature>
<evidence type="ECO:0000313" key="2">
    <source>
        <dbReference type="EMBL" id="GFR98923.1"/>
    </source>
</evidence>
<dbReference type="Proteomes" id="UP000762676">
    <property type="component" value="Unassembled WGS sequence"/>
</dbReference>
<protein>
    <submittedName>
        <fullName evidence="2">Uncharacterized protein</fullName>
    </submittedName>
</protein>
<feature type="region of interest" description="Disordered" evidence="1">
    <location>
        <begin position="87"/>
        <end position="180"/>
    </location>
</feature>
<evidence type="ECO:0000313" key="3">
    <source>
        <dbReference type="Proteomes" id="UP000762676"/>
    </source>
</evidence>
<dbReference type="EMBL" id="BMAT01009118">
    <property type="protein sequence ID" value="GFR98923.1"/>
    <property type="molecule type" value="Genomic_DNA"/>
</dbReference>
<name>A0AAV4HLY9_9GAST</name>
<organism evidence="2 3">
    <name type="scientific">Elysia marginata</name>
    <dbReference type="NCBI Taxonomy" id="1093978"/>
    <lineage>
        <taxon>Eukaryota</taxon>
        <taxon>Metazoa</taxon>
        <taxon>Spiralia</taxon>
        <taxon>Lophotrochozoa</taxon>
        <taxon>Mollusca</taxon>
        <taxon>Gastropoda</taxon>
        <taxon>Heterobranchia</taxon>
        <taxon>Euthyneura</taxon>
        <taxon>Panpulmonata</taxon>
        <taxon>Sacoglossa</taxon>
        <taxon>Placobranchoidea</taxon>
        <taxon>Plakobranchidae</taxon>
        <taxon>Elysia</taxon>
    </lineage>
</organism>
<comment type="caution">
    <text evidence="2">The sequence shown here is derived from an EMBL/GenBank/DDBJ whole genome shotgun (WGS) entry which is preliminary data.</text>
</comment>
<sequence>MTLCFPDRETSRVNGHVNGNRSRSPPVSHSGDSIGSSESLLDRASPAASVTDHNHNHTMNGQGVMLEASADRANKASISNGMSAWSSLDSSINSGSSNNNNNNTISSLPTTTNNNDTNFADENNSLNKSYTSSFKFQPSPAGSERGRSASNGSITALVASPPSSSPLPPPPPPSLPLASQSGISYHNSSLTLGKGSVCSILCVIPLALTLFKKPLAST</sequence>